<dbReference type="Proteomes" id="UP000265745">
    <property type="component" value="Unassembled WGS sequence"/>
</dbReference>
<evidence type="ECO:0000313" key="6">
    <source>
        <dbReference type="Proteomes" id="UP000265745"/>
    </source>
</evidence>
<keyword evidence="6" id="KW-1185">Reference proteome</keyword>
<dbReference type="GO" id="GO:0015288">
    <property type="term" value="F:porin activity"/>
    <property type="evidence" value="ECO:0007669"/>
    <property type="project" value="TreeGrafter"/>
</dbReference>
<evidence type="ECO:0000256" key="2">
    <source>
        <dbReference type="ARBA" id="ARBA00022448"/>
    </source>
</evidence>
<evidence type="ECO:0000313" key="5">
    <source>
        <dbReference type="EMBL" id="RHW21850.1"/>
    </source>
</evidence>
<name>A0A396RYX6_9PSED</name>
<dbReference type="GO" id="GO:0016020">
    <property type="term" value="C:membrane"/>
    <property type="evidence" value="ECO:0007669"/>
    <property type="project" value="InterPro"/>
</dbReference>
<dbReference type="InterPro" id="IPR023614">
    <property type="entry name" value="Porin_dom_sf"/>
</dbReference>
<dbReference type="EMBL" id="QJSA01000004">
    <property type="protein sequence ID" value="RHW21850.1"/>
    <property type="molecule type" value="Genomic_DNA"/>
</dbReference>
<comment type="similarity">
    <text evidence="1">Belongs to the outer membrane porin (Opr) (TC 1.B.25) family.</text>
</comment>
<evidence type="ECO:0000256" key="1">
    <source>
        <dbReference type="ARBA" id="ARBA00009075"/>
    </source>
</evidence>
<reference evidence="5 6" key="1">
    <citation type="submission" date="2018-06" db="EMBL/GenBank/DDBJ databases">
        <title>Pseudomonas jilinensis sp. nov., isolated from the production water of Jilin Oilfield in China.</title>
        <authorList>
            <person name="Wang J."/>
        </authorList>
    </citation>
    <scope>NUCLEOTIDE SEQUENCE [LARGE SCALE GENOMIC DNA]</scope>
    <source>
        <strain evidence="5 6">JS15-10A1</strain>
    </source>
</reference>
<keyword evidence="3 4" id="KW-0732">Signal</keyword>
<dbReference type="PANTHER" id="PTHR34596:SF2">
    <property type="entry name" value="CHITOPORIN"/>
    <property type="match status" value="1"/>
</dbReference>
<proteinExistence type="inferred from homology"/>
<keyword evidence="2" id="KW-0813">Transport</keyword>
<dbReference type="AlphaFoldDB" id="A0A396RYX6"/>
<dbReference type="Pfam" id="PF03573">
    <property type="entry name" value="OprD"/>
    <property type="match status" value="1"/>
</dbReference>
<accession>A0A396RYX6</accession>
<feature type="chain" id="PRO_5017427996" evidence="4">
    <location>
        <begin position="28"/>
        <end position="423"/>
    </location>
</feature>
<dbReference type="Gene3D" id="2.40.160.10">
    <property type="entry name" value="Porin"/>
    <property type="match status" value="1"/>
</dbReference>
<gene>
    <name evidence="5" type="ORF">C2846_05115</name>
</gene>
<protein>
    <submittedName>
        <fullName evidence="5">Outer membrane porin, OprD family</fullName>
    </submittedName>
</protein>
<comment type="caution">
    <text evidence="5">The sequence shown here is derived from an EMBL/GenBank/DDBJ whole genome shotgun (WGS) entry which is preliminary data.</text>
</comment>
<organism evidence="5 6">
    <name type="scientific">Pseudomonas jilinensis</name>
    <dbReference type="NCBI Taxonomy" id="2078689"/>
    <lineage>
        <taxon>Bacteria</taxon>
        <taxon>Pseudomonadati</taxon>
        <taxon>Pseudomonadota</taxon>
        <taxon>Gammaproteobacteria</taxon>
        <taxon>Pseudomonadales</taxon>
        <taxon>Pseudomonadaceae</taxon>
        <taxon>Pseudomonas</taxon>
    </lineage>
</organism>
<evidence type="ECO:0000256" key="3">
    <source>
        <dbReference type="ARBA" id="ARBA00022729"/>
    </source>
</evidence>
<sequence>MKSTIKWSSIALAVAMGNGLVATQAVADEKAGFIEGASATLSNRTVYFHRDFRNAPTGVNAQSRREETATGFLLNFSSGFSEGPIGLGADVVAMSGIKLDSGKGRAGTGLLPSEYDVTSGPNEYSQIRGAVKARVGLDTELRYGIHHVDNPVVAYDDARLLPNHYSGYSITNSSIEGLFVEAGRMNKRSEMNDSSEFDDVNTWVDRSDKLYYLGGTYDFNDNLGVSLYTSKIDNAWKRHFAGITHTAELGQDLSLTTDLAYYRTSDDSDNTNDFDNNAASLAFTLGMGHHAVTAAYQRISGDSINGFAYDDGAIYLANSVQVLDFELKDERSWQARYDYDFEGLGIPGLSFMTRYVRGSNIDMGPGVSDGKRWERNSELKYTVQNGALEGLGLRWRNATVRQGSVGSDIDENRLIVSYTWTLL</sequence>
<dbReference type="OrthoDB" id="6759120at2"/>
<dbReference type="PANTHER" id="PTHR34596">
    <property type="entry name" value="CHITOPORIN"/>
    <property type="match status" value="1"/>
</dbReference>
<dbReference type="InterPro" id="IPR005318">
    <property type="entry name" value="OM_porin_bac"/>
</dbReference>
<evidence type="ECO:0000256" key="4">
    <source>
        <dbReference type="SAM" id="SignalP"/>
    </source>
</evidence>
<dbReference type="RefSeq" id="WP_119700863.1">
    <property type="nucleotide sequence ID" value="NZ_QJSA01000004.1"/>
</dbReference>
<feature type="signal peptide" evidence="4">
    <location>
        <begin position="1"/>
        <end position="27"/>
    </location>
</feature>